<comment type="caution">
    <text evidence="1">The sequence shown here is derived from an EMBL/GenBank/DDBJ whole genome shotgun (WGS) entry which is preliminary data.</text>
</comment>
<gene>
    <name evidence="1" type="ORF">C8N46_111120</name>
</gene>
<name>A0A2T6BSJ3_9FLAO</name>
<reference evidence="1 2" key="1">
    <citation type="submission" date="2018-04" db="EMBL/GenBank/DDBJ databases">
        <title>Genomic Encyclopedia of Archaeal and Bacterial Type Strains, Phase II (KMG-II): from individual species to whole genera.</title>
        <authorList>
            <person name="Goeker M."/>
        </authorList>
    </citation>
    <scope>NUCLEOTIDE SEQUENCE [LARGE SCALE GENOMIC DNA]</scope>
    <source>
        <strain evidence="1 2">DSM 25731</strain>
    </source>
</reference>
<dbReference type="Proteomes" id="UP000244090">
    <property type="component" value="Unassembled WGS sequence"/>
</dbReference>
<keyword evidence="2" id="KW-1185">Reference proteome</keyword>
<protein>
    <submittedName>
        <fullName evidence="1">Uncharacterized protein</fullName>
    </submittedName>
</protein>
<evidence type="ECO:0000313" key="2">
    <source>
        <dbReference type="Proteomes" id="UP000244090"/>
    </source>
</evidence>
<proteinExistence type="predicted"/>
<accession>A0A2T6BSJ3</accession>
<organism evidence="1 2">
    <name type="scientific">Kordia periserrulae</name>
    <dbReference type="NCBI Taxonomy" id="701523"/>
    <lineage>
        <taxon>Bacteria</taxon>
        <taxon>Pseudomonadati</taxon>
        <taxon>Bacteroidota</taxon>
        <taxon>Flavobacteriia</taxon>
        <taxon>Flavobacteriales</taxon>
        <taxon>Flavobacteriaceae</taxon>
        <taxon>Kordia</taxon>
    </lineage>
</organism>
<dbReference type="EMBL" id="QBKT01000011">
    <property type="protein sequence ID" value="PTX59050.1"/>
    <property type="molecule type" value="Genomic_DNA"/>
</dbReference>
<sequence>MKKQHLNSLQLNKRAISNFTSNAITGGDKITLTIVKSCVGVCYSDLCDTTD</sequence>
<dbReference type="AlphaFoldDB" id="A0A2T6BSJ3"/>
<evidence type="ECO:0000313" key="1">
    <source>
        <dbReference type="EMBL" id="PTX59050.1"/>
    </source>
</evidence>